<feature type="domain" description="VOC" evidence="2">
    <location>
        <begin position="26"/>
        <end position="149"/>
    </location>
</feature>
<accession>A0A1H4VU90</accession>
<dbReference type="Gene3D" id="3.30.720.110">
    <property type="match status" value="1"/>
</dbReference>
<organism evidence="3 4">
    <name type="scientific">Arthrobacter woluwensis</name>
    <dbReference type="NCBI Taxonomy" id="156980"/>
    <lineage>
        <taxon>Bacteria</taxon>
        <taxon>Bacillati</taxon>
        <taxon>Actinomycetota</taxon>
        <taxon>Actinomycetes</taxon>
        <taxon>Micrococcales</taxon>
        <taxon>Micrococcaceae</taxon>
        <taxon>Arthrobacter</taxon>
    </lineage>
</organism>
<dbReference type="Pfam" id="PF00903">
    <property type="entry name" value="Glyoxalase"/>
    <property type="match status" value="1"/>
</dbReference>
<dbReference type="SUPFAM" id="SSF54593">
    <property type="entry name" value="Glyoxalase/Bleomycin resistance protein/Dihydroxybiphenyl dioxygenase"/>
    <property type="match status" value="1"/>
</dbReference>
<name>A0A1H4VU90_9MICC</name>
<dbReference type="RefSeq" id="WP_066215019.1">
    <property type="nucleotide sequence ID" value="NZ_FNSN01000004.1"/>
</dbReference>
<reference evidence="3 4" key="1">
    <citation type="submission" date="2016-10" db="EMBL/GenBank/DDBJ databases">
        <authorList>
            <person name="de Groot N.N."/>
        </authorList>
    </citation>
    <scope>NUCLEOTIDE SEQUENCE [LARGE SCALE GENOMIC DNA]</scope>
    <source>
        <strain evidence="3 4">DSM 10495</strain>
    </source>
</reference>
<evidence type="ECO:0000259" key="2">
    <source>
        <dbReference type="PROSITE" id="PS51819"/>
    </source>
</evidence>
<dbReference type="PANTHER" id="PTHR34109:SF1">
    <property type="entry name" value="VOC DOMAIN-CONTAINING PROTEIN"/>
    <property type="match status" value="1"/>
</dbReference>
<dbReference type="AlphaFoldDB" id="A0A1H4VU90"/>
<keyword evidence="4" id="KW-1185">Reference proteome</keyword>
<dbReference type="PANTHER" id="PTHR34109">
    <property type="entry name" value="BNAUNNG04460D PROTEIN-RELATED"/>
    <property type="match status" value="1"/>
</dbReference>
<evidence type="ECO:0000256" key="1">
    <source>
        <dbReference type="SAM" id="MobiDB-lite"/>
    </source>
</evidence>
<dbReference type="Gene3D" id="3.30.720.120">
    <property type="match status" value="1"/>
</dbReference>
<dbReference type="PROSITE" id="PS51819">
    <property type="entry name" value="VOC"/>
    <property type="match status" value="1"/>
</dbReference>
<evidence type="ECO:0000313" key="3">
    <source>
        <dbReference type="EMBL" id="SEC84692.1"/>
    </source>
</evidence>
<sequence>MSETPAQDQPTAPATGEFTTDGLPHGRTSITPHVVVSPATAALEFYRDVFGAVVVSDTRMGDAIGEAELRFASGSITIGDPLPEFGLVAPQPGGISMSLAIYVPDVDAVTAKAEAAGATIREAPANFVSGDRYASILDPFGVRWAVMTRVEDLSPEESKRRVNEWAAGFAG</sequence>
<feature type="compositionally biased region" description="Polar residues" evidence="1">
    <location>
        <begin position="1"/>
        <end position="12"/>
    </location>
</feature>
<gene>
    <name evidence="3" type="ORF">SAMN04489745_3323</name>
</gene>
<dbReference type="InterPro" id="IPR037523">
    <property type="entry name" value="VOC_core"/>
</dbReference>
<dbReference type="Proteomes" id="UP000182652">
    <property type="component" value="Unassembled WGS sequence"/>
</dbReference>
<dbReference type="InterPro" id="IPR004360">
    <property type="entry name" value="Glyas_Fos-R_dOase_dom"/>
</dbReference>
<feature type="region of interest" description="Disordered" evidence="1">
    <location>
        <begin position="1"/>
        <end position="26"/>
    </location>
</feature>
<dbReference type="EMBL" id="FNSN01000004">
    <property type="protein sequence ID" value="SEC84692.1"/>
    <property type="molecule type" value="Genomic_DNA"/>
</dbReference>
<evidence type="ECO:0000313" key="4">
    <source>
        <dbReference type="Proteomes" id="UP000182652"/>
    </source>
</evidence>
<dbReference type="InterPro" id="IPR029068">
    <property type="entry name" value="Glyas_Bleomycin-R_OHBP_Dase"/>
</dbReference>
<protein>
    <submittedName>
        <fullName evidence="3">PhnB protein</fullName>
    </submittedName>
</protein>
<dbReference type="STRING" id="156980.SAMN04489745_3323"/>
<proteinExistence type="predicted"/>